<feature type="region of interest" description="Disordered" evidence="1">
    <location>
        <begin position="197"/>
        <end position="222"/>
    </location>
</feature>
<keyword evidence="2" id="KW-0732">Signal</keyword>
<evidence type="ECO:0000256" key="2">
    <source>
        <dbReference type="SAM" id="SignalP"/>
    </source>
</evidence>
<feature type="chain" id="PRO_5007859867" evidence="2">
    <location>
        <begin position="20"/>
        <end position="307"/>
    </location>
</feature>
<dbReference type="AlphaFoldDB" id="A0A165J9N2"/>
<dbReference type="EMBL" id="KV425971">
    <property type="protein sequence ID" value="KZV94533.1"/>
    <property type="molecule type" value="Genomic_DNA"/>
</dbReference>
<feature type="region of interest" description="Disordered" evidence="1">
    <location>
        <begin position="253"/>
        <end position="291"/>
    </location>
</feature>
<evidence type="ECO:0000256" key="1">
    <source>
        <dbReference type="SAM" id="MobiDB-lite"/>
    </source>
</evidence>
<feature type="signal peptide" evidence="2">
    <location>
        <begin position="1"/>
        <end position="19"/>
    </location>
</feature>
<accession>A0A165J9N2</accession>
<evidence type="ECO:0000313" key="3">
    <source>
        <dbReference type="EMBL" id="KZV94533.1"/>
    </source>
</evidence>
<keyword evidence="4" id="KW-1185">Reference proteome</keyword>
<organism evidence="3 4">
    <name type="scientific">Exidia glandulosa HHB12029</name>
    <dbReference type="NCBI Taxonomy" id="1314781"/>
    <lineage>
        <taxon>Eukaryota</taxon>
        <taxon>Fungi</taxon>
        <taxon>Dikarya</taxon>
        <taxon>Basidiomycota</taxon>
        <taxon>Agaricomycotina</taxon>
        <taxon>Agaricomycetes</taxon>
        <taxon>Auriculariales</taxon>
        <taxon>Exidiaceae</taxon>
        <taxon>Exidia</taxon>
    </lineage>
</organism>
<reference evidence="3 4" key="1">
    <citation type="journal article" date="2016" name="Mol. Biol. Evol.">
        <title>Comparative Genomics of Early-Diverging Mushroom-Forming Fungi Provides Insights into the Origins of Lignocellulose Decay Capabilities.</title>
        <authorList>
            <person name="Nagy L.G."/>
            <person name="Riley R."/>
            <person name="Tritt A."/>
            <person name="Adam C."/>
            <person name="Daum C."/>
            <person name="Floudas D."/>
            <person name="Sun H."/>
            <person name="Yadav J.S."/>
            <person name="Pangilinan J."/>
            <person name="Larsson K.H."/>
            <person name="Matsuura K."/>
            <person name="Barry K."/>
            <person name="Labutti K."/>
            <person name="Kuo R."/>
            <person name="Ohm R.A."/>
            <person name="Bhattacharya S.S."/>
            <person name="Shirouzu T."/>
            <person name="Yoshinaga Y."/>
            <person name="Martin F.M."/>
            <person name="Grigoriev I.V."/>
            <person name="Hibbett D.S."/>
        </authorList>
    </citation>
    <scope>NUCLEOTIDE SEQUENCE [LARGE SCALE GENOMIC DNA]</scope>
    <source>
        <strain evidence="3 4">HHB12029</strain>
    </source>
</reference>
<evidence type="ECO:0000313" key="4">
    <source>
        <dbReference type="Proteomes" id="UP000077266"/>
    </source>
</evidence>
<gene>
    <name evidence="3" type="ORF">EXIGLDRAFT_823566</name>
</gene>
<dbReference type="InParanoid" id="A0A165J9N2"/>
<name>A0A165J9N2_EXIGL</name>
<protein>
    <submittedName>
        <fullName evidence="3">Uncharacterized protein</fullName>
    </submittedName>
</protein>
<dbReference type="Proteomes" id="UP000077266">
    <property type="component" value="Unassembled WGS sequence"/>
</dbReference>
<proteinExistence type="predicted"/>
<feature type="compositionally biased region" description="Basic and acidic residues" evidence="1">
    <location>
        <begin position="268"/>
        <end position="277"/>
    </location>
</feature>
<sequence>MYSTLYVSITLILIATVTAGSTIPVVSTNYTSPWTFSGQYRVEEEDACESGSQFVMLLYPGAVATVSAAGYIEKIKYHTIFGADLTVTHYIDGFQYEVLGNNHENSTAWCTALSLQDDPTSHRGNHTVVIRIVGSPLGPDTPGPRDDFPGCVLQDLVVTRRRSLISAYCSLQDGVEEPPTSSLSALVGSVTLASTASESSATSSTGSLIPSESPASPSSSLIRENDDTLNIEHLGKDNWELCDAAHANGTEITIPFTQSSSGPGQVPRDSETERNPHVESTVSSVGPRVGRLSIRESKATVLTGTTL</sequence>